<accession>A0A2N9JES8</accession>
<name>A0A2N9JES8_9ACTN</name>
<dbReference type="InterPro" id="IPR025447">
    <property type="entry name" value="DUF4192"/>
</dbReference>
<evidence type="ECO:0000256" key="1">
    <source>
        <dbReference type="SAM" id="MobiDB-lite"/>
    </source>
</evidence>
<dbReference type="KEGG" id="mgg:MPLG2_0840"/>
<evidence type="ECO:0008006" key="4">
    <source>
        <dbReference type="Google" id="ProtNLM"/>
    </source>
</evidence>
<sequence>MNDNTNPPVARVTSLAGLTELVPYMIGFTPEESMVLMATVHGQVQVTARVDLVDVQPAGQLEDLLDRLTGRYPDATFLTLAYTEQADTGWAMMQRANDHLGEDRTQVKVLVTGDTWYDSTGASGALDRYGPLAVQAAMHGLRRDNRRSDLADRFQPAVMTDTIRGDILSAIHALPDPHRRDEVTRIAHQLITQHVADSGAHLDTVDAAKLALATKTTNVADLALSMIGDPAAAEQHLALWAAVVNRLPAQLVERPLQLAGVAAWASGNGAVASITAELADKVDNPTANPIRTVLEIVTTAVVPPTLWPELRQEMTAAADPSVQALLSGAQPTPSAPNQTWEMVHPPGHTDPRRQPPAQPGGSPAVGPAI</sequence>
<keyword evidence="3" id="KW-1185">Reference proteome</keyword>
<dbReference type="Proteomes" id="UP000238164">
    <property type="component" value="Chromosome 1"/>
</dbReference>
<dbReference type="OrthoDB" id="3264463at2"/>
<proteinExistence type="predicted"/>
<protein>
    <recommendedName>
        <fullName evidence="4">DUF4192 domain-containing protein</fullName>
    </recommendedName>
</protein>
<dbReference type="EMBL" id="LT985188">
    <property type="protein sequence ID" value="SPD85876.1"/>
    <property type="molecule type" value="Genomic_DNA"/>
</dbReference>
<feature type="region of interest" description="Disordered" evidence="1">
    <location>
        <begin position="326"/>
        <end position="369"/>
    </location>
</feature>
<dbReference type="AlphaFoldDB" id="A0A2N9JES8"/>
<dbReference type="RefSeq" id="WP_105185007.1">
    <property type="nucleotide sequence ID" value="NZ_BAAAGO010000041.1"/>
</dbReference>
<evidence type="ECO:0000313" key="3">
    <source>
        <dbReference type="Proteomes" id="UP000238164"/>
    </source>
</evidence>
<reference evidence="2 3" key="1">
    <citation type="submission" date="2018-02" db="EMBL/GenBank/DDBJ databases">
        <authorList>
            <person name="Cohen D.B."/>
            <person name="Kent A.D."/>
        </authorList>
    </citation>
    <scope>NUCLEOTIDE SEQUENCE [LARGE SCALE GENOMIC DNA]</scope>
    <source>
        <strain evidence="2">1</strain>
    </source>
</reference>
<evidence type="ECO:0000313" key="2">
    <source>
        <dbReference type="EMBL" id="SPD85876.1"/>
    </source>
</evidence>
<organism evidence="2 3">
    <name type="scientific">Micropruina glycogenica</name>
    <dbReference type="NCBI Taxonomy" id="75385"/>
    <lineage>
        <taxon>Bacteria</taxon>
        <taxon>Bacillati</taxon>
        <taxon>Actinomycetota</taxon>
        <taxon>Actinomycetes</taxon>
        <taxon>Propionibacteriales</taxon>
        <taxon>Nocardioidaceae</taxon>
        <taxon>Micropruina</taxon>
    </lineage>
</organism>
<feature type="compositionally biased region" description="Polar residues" evidence="1">
    <location>
        <begin position="329"/>
        <end position="340"/>
    </location>
</feature>
<dbReference type="Pfam" id="PF13830">
    <property type="entry name" value="DUF4192"/>
    <property type="match status" value="1"/>
</dbReference>
<gene>
    <name evidence="2" type="ORF">MPLG2_0840</name>
</gene>